<comment type="similarity">
    <text evidence="1">Belongs to the AfsR/DnrI/RedD regulatory family.</text>
</comment>
<dbReference type="InterPro" id="IPR058852">
    <property type="entry name" value="HTH_77"/>
</dbReference>
<dbReference type="InterPro" id="IPR001867">
    <property type="entry name" value="OmpR/PhoB-type_DNA-bd"/>
</dbReference>
<dbReference type="PANTHER" id="PTHR47691:SF3">
    <property type="entry name" value="HTH-TYPE TRANSCRIPTIONAL REGULATOR RV0890C-RELATED"/>
    <property type="match status" value="1"/>
</dbReference>
<dbReference type="GO" id="GO:0000160">
    <property type="term" value="P:phosphorelay signal transduction system"/>
    <property type="evidence" value="ECO:0007669"/>
    <property type="project" value="InterPro"/>
</dbReference>
<dbReference type="EMBL" id="BOQP01000050">
    <property type="protein sequence ID" value="GIM82011.1"/>
    <property type="molecule type" value="Genomic_DNA"/>
</dbReference>
<dbReference type="Gene3D" id="3.40.50.300">
    <property type="entry name" value="P-loop containing nucleotide triphosphate hydrolases"/>
    <property type="match status" value="1"/>
</dbReference>
<evidence type="ECO:0000256" key="1">
    <source>
        <dbReference type="ARBA" id="ARBA00005820"/>
    </source>
</evidence>
<organism evidence="5 6">
    <name type="scientific">Winogradskya consettensis</name>
    <dbReference type="NCBI Taxonomy" id="113560"/>
    <lineage>
        <taxon>Bacteria</taxon>
        <taxon>Bacillati</taxon>
        <taxon>Actinomycetota</taxon>
        <taxon>Actinomycetes</taxon>
        <taxon>Micromonosporales</taxon>
        <taxon>Micromonosporaceae</taxon>
        <taxon>Winogradskya</taxon>
    </lineage>
</organism>
<proteinExistence type="inferred from homology"/>
<dbReference type="SUPFAM" id="SSF46894">
    <property type="entry name" value="C-terminal effector domain of the bipartite response regulators"/>
    <property type="match status" value="1"/>
</dbReference>
<reference evidence="5" key="1">
    <citation type="submission" date="2021-03" db="EMBL/GenBank/DDBJ databases">
        <title>Whole genome shotgun sequence of Actinoplanes consettensis NBRC 14913.</title>
        <authorList>
            <person name="Komaki H."/>
            <person name="Tamura T."/>
        </authorList>
    </citation>
    <scope>NUCLEOTIDE SEQUENCE</scope>
    <source>
        <strain evidence="5">NBRC 14913</strain>
    </source>
</reference>
<dbReference type="PANTHER" id="PTHR47691">
    <property type="entry name" value="REGULATOR-RELATED"/>
    <property type="match status" value="1"/>
</dbReference>
<dbReference type="GO" id="GO:0003677">
    <property type="term" value="F:DNA binding"/>
    <property type="evidence" value="ECO:0007669"/>
    <property type="project" value="UniProtKB-UniRule"/>
</dbReference>
<accession>A0A919W627</accession>
<dbReference type="SUPFAM" id="SSF48452">
    <property type="entry name" value="TPR-like"/>
    <property type="match status" value="3"/>
</dbReference>
<dbReference type="Pfam" id="PF03704">
    <property type="entry name" value="BTAD"/>
    <property type="match status" value="1"/>
</dbReference>
<evidence type="ECO:0000313" key="6">
    <source>
        <dbReference type="Proteomes" id="UP000680865"/>
    </source>
</evidence>
<comment type="caution">
    <text evidence="5">The sequence shown here is derived from an EMBL/GenBank/DDBJ whole genome shotgun (WGS) entry which is preliminary data.</text>
</comment>
<dbReference type="Pfam" id="PF25872">
    <property type="entry name" value="HTH_77"/>
    <property type="match status" value="1"/>
</dbReference>
<name>A0A919W627_9ACTN</name>
<gene>
    <name evidence="5" type="ORF">Aco04nite_79440</name>
</gene>
<dbReference type="PROSITE" id="PS51755">
    <property type="entry name" value="OMPR_PHOB"/>
    <property type="match status" value="1"/>
</dbReference>
<feature type="DNA-binding region" description="OmpR/PhoB-type" evidence="3">
    <location>
        <begin position="1"/>
        <end position="96"/>
    </location>
</feature>
<evidence type="ECO:0000256" key="2">
    <source>
        <dbReference type="ARBA" id="ARBA00023125"/>
    </source>
</evidence>
<evidence type="ECO:0000313" key="5">
    <source>
        <dbReference type="EMBL" id="GIM82011.1"/>
    </source>
</evidence>
<dbReference type="SMART" id="SM01043">
    <property type="entry name" value="BTAD"/>
    <property type="match status" value="1"/>
</dbReference>
<dbReference type="RefSeq" id="WP_213002334.1">
    <property type="nucleotide sequence ID" value="NZ_BAAATW010000018.1"/>
</dbReference>
<evidence type="ECO:0000259" key="4">
    <source>
        <dbReference type="PROSITE" id="PS51755"/>
    </source>
</evidence>
<dbReference type="SUPFAM" id="SSF52540">
    <property type="entry name" value="P-loop containing nucleoside triphosphate hydrolases"/>
    <property type="match status" value="1"/>
</dbReference>
<dbReference type="CDD" id="cd15831">
    <property type="entry name" value="BTAD"/>
    <property type="match status" value="1"/>
</dbReference>
<keyword evidence="2 3" id="KW-0238">DNA-binding</keyword>
<protein>
    <submittedName>
        <fullName evidence="5">SARP family transcriptional regulator</fullName>
    </submittedName>
</protein>
<evidence type="ECO:0000256" key="3">
    <source>
        <dbReference type="PROSITE-ProRule" id="PRU01091"/>
    </source>
</evidence>
<sequence>MHFGMLGSLAAWTSAGHLVEVAQPKVRGLLAALLLAGGRVVSIDRLADELWGARLPANPDRALHTKVWQLRQALEKAEPGAGVLVVARRPGYLLAAEPDMVDAHRFAVLRESARRSADPRERATLLTEALGLWRGDVLGDFADRDFAAAVVTRLEEQRLDAVESRAEALLELGEHAELTGELAEIVHRHPLRERLRGAYIRALYRSGRQSEALRNFDELRVLLAEQLGVDPGPELDALRQAILEQRPELSPATPASLAVPSVARPRTNLPAQLTELIGRDRAGEQVRGLLASSRLVTLGGIGGVGKTRLALAVAAAVAPAYADGVWLVELGRLGPASPSEAPDGSVVELVAQVLGVRDALSTPDLPPEPRHAGREGLAGRLVDAVHAKRMLLVLDNCEHVVWPAAQLAEMLLKAAPELHILATSREPLGVTGERMFPLAPLDLPAAGTPVDAATLARSSAVALFVARTSEVVPGFTLDDSKAAAVHTICSRLDGIPFALELAATRVRTLGVQEVADRLDDRFRLLTTGARDAPRRHQTLRATIDWSWDLLSDAERVILRRVSVTRGGCSLAAIESICADEQVDHDDVVDIVARLVDRSLIAMTDGPAGARYHLLESVHAYSAERLAEAGETVSIQRQHLRYFVDFAERAHGFLHGPQQQDWLARLDAELANMRCGLEYAVQLGAATSALRLVNASAWYWFLRGRLGEANRAIAAALAIEPGTTSVERVRATAWYAGFALRAGDRSYSLARCEAALREFETVDDAPGAALASWFLGYAQTGFGEHPASAELANRSLAEFTRRGDRWGMAVALGTLATLAVLQGDLAAVESHGKRSVALFEALGDGWGLLHATGPLAQLAEARGDYERAADLHRAGLLRAQQGGLWTEVSVKLSGLGRIALLTGDYVCAGELHADAARLAADLGYTFGVQFAEVGLALGFRRQGDLDAAEPYLWKWLEWCRRLEGNIGSALILAELGFLAELRDDAETATRLHDEGFAAATSSGDPRAIALALEGSAGAQSIAGNPQHAALLLGAAASLRDSVGATLPAGERGDVDRISARTAAALGARDHDRAYTRGRGLDPDAARRLTRLAPTVTSR</sequence>
<dbReference type="InterPro" id="IPR036388">
    <property type="entry name" value="WH-like_DNA-bd_sf"/>
</dbReference>
<keyword evidence="6" id="KW-1185">Reference proteome</keyword>
<dbReference type="Gene3D" id="1.10.10.10">
    <property type="entry name" value="Winged helix-like DNA-binding domain superfamily/Winged helix DNA-binding domain"/>
    <property type="match status" value="1"/>
</dbReference>
<dbReference type="Proteomes" id="UP000680865">
    <property type="component" value="Unassembled WGS sequence"/>
</dbReference>
<feature type="domain" description="OmpR/PhoB-type" evidence="4">
    <location>
        <begin position="1"/>
        <end position="96"/>
    </location>
</feature>
<dbReference type="SMART" id="SM00862">
    <property type="entry name" value="Trans_reg_C"/>
    <property type="match status" value="1"/>
</dbReference>
<dbReference type="PRINTS" id="PR00364">
    <property type="entry name" value="DISEASERSIST"/>
</dbReference>
<dbReference type="InterPro" id="IPR011990">
    <property type="entry name" value="TPR-like_helical_dom_sf"/>
</dbReference>
<dbReference type="Gene3D" id="1.25.40.10">
    <property type="entry name" value="Tetratricopeptide repeat domain"/>
    <property type="match status" value="3"/>
</dbReference>
<dbReference type="InterPro" id="IPR016032">
    <property type="entry name" value="Sig_transdc_resp-reg_C-effctor"/>
</dbReference>
<dbReference type="GO" id="GO:0006355">
    <property type="term" value="P:regulation of DNA-templated transcription"/>
    <property type="evidence" value="ECO:0007669"/>
    <property type="project" value="InterPro"/>
</dbReference>
<dbReference type="InterPro" id="IPR005158">
    <property type="entry name" value="BTAD"/>
</dbReference>
<dbReference type="Pfam" id="PF00486">
    <property type="entry name" value="Trans_reg_C"/>
    <property type="match status" value="1"/>
</dbReference>
<dbReference type="InterPro" id="IPR027417">
    <property type="entry name" value="P-loop_NTPase"/>
</dbReference>
<dbReference type="AlphaFoldDB" id="A0A919W627"/>